<accession>J3MHP6</accession>
<dbReference type="EnsemblPlants" id="OB06G35400.1">
    <property type="protein sequence ID" value="OB06G35400.1"/>
    <property type="gene ID" value="OB06G35400"/>
</dbReference>
<dbReference type="Proteomes" id="UP000006038">
    <property type="component" value="Chromosome 6"/>
</dbReference>
<dbReference type="AlphaFoldDB" id="J3MHP6"/>
<evidence type="ECO:0000313" key="3">
    <source>
        <dbReference type="Proteomes" id="UP000006038"/>
    </source>
</evidence>
<reference evidence="2" key="2">
    <citation type="submission" date="2013-04" db="UniProtKB">
        <authorList>
            <consortium name="EnsemblPlants"/>
        </authorList>
    </citation>
    <scope>IDENTIFICATION</scope>
</reference>
<dbReference type="eggNOG" id="ENOG502S7GM">
    <property type="taxonomic scope" value="Eukaryota"/>
</dbReference>
<proteinExistence type="predicted"/>
<dbReference type="PANTHER" id="PTHR37194">
    <property type="entry name" value="T2E6.7-RELATED"/>
    <property type="match status" value="1"/>
</dbReference>
<dbReference type="PANTHER" id="PTHR37194:SF2">
    <property type="entry name" value="T2E6.7-RELATED"/>
    <property type="match status" value="1"/>
</dbReference>
<evidence type="ECO:0000256" key="1">
    <source>
        <dbReference type="SAM" id="MobiDB-lite"/>
    </source>
</evidence>
<evidence type="ECO:0000313" key="2">
    <source>
        <dbReference type="EnsemblPlants" id="OB06G35400.1"/>
    </source>
</evidence>
<organism evidence="2">
    <name type="scientific">Oryza brachyantha</name>
    <name type="common">malo sina</name>
    <dbReference type="NCBI Taxonomy" id="4533"/>
    <lineage>
        <taxon>Eukaryota</taxon>
        <taxon>Viridiplantae</taxon>
        <taxon>Streptophyta</taxon>
        <taxon>Embryophyta</taxon>
        <taxon>Tracheophyta</taxon>
        <taxon>Spermatophyta</taxon>
        <taxon>Magnoliopsida</taxon>
        <taxon>Liliopsida</taxon>
        <taxon>Poales</taxon>
        <taxon>Poaceae</taxon>
        <taxon>BOP clade</taxon>
        <taxon>Oryzoideae</taxon>
        <taxon>Oryzeae</taxon>
        <taxon>Oryzinae</taxon>
        <taxon>Oryza</taxon>
    </lineage>
</organism>
<keyword evidence="3" id="KW-1185">Reference proteome</keyword>
<reference evidence="2" key="1">
    <citation type="journal article" date="2013" name="Nat. Commun.">
        <title>Whole-genome sequencing of Oryza brachyantha reveals mechanisms underlying Oryza genome evolution.</title>
        <authorList>
            <person name="Chen J."/>
            <person name="Huang Q."/>
            <person name="Gao D."/>
            <person name="Wang J."/>
            <person name="Lang Y."/>
            <person name="Liu T."/>
            <person name="Li B."/>
            <person name="Bai Z."/>
            <person name="Luis Goicoechea J."/>
            <person name="Liang C."/>
            <person name="Chen C."/>
            <person name="Zhang W."/>
            <person name="Sun S."/>
            <person name="Liao Y."/>
            <person name="Zhang X."/>
            <person name="Yang L."/>
            <person name="Song C."/>
            <person name="Wang M."/>
            <person name="Shi J."/>
            <person name="Liu G."/>
            <person name="Liu J."/>
            <person name="Zhou H."/>
            <person name="Zhou W."/>
            <person name="Yu Q."/>
            <person name="An N."/>
            <person name="Chen Y."/>
            <person name="Cai Q."/>
            <person name="Wang B."/>
            <person name="Liu B."/>
            <person name="Min J."/>
            <person name="Huang Y."/>
            <person name="Wu H."/>
            <person name="Li Z."/>
            <person name="Zhang Y."/>
            <person name="Yin Y."/>
            <person name="Song W."/>
            <person name="Jiang J."/>
            <person name="Jackson S.A."/>
            <person name="Wing R.A."/>
            <person name="Wang J."/>
            <person name="Chen M."/>
        </authorList>
    </citation>
    <scope>NUCLEOTIDE SEQUENCE [LARGE SCALE GENOMIC DNA]</scope>
    <source>
        <strain evidence="2">cv. IRGC 101232</strain>
    </source>
</reference>
<sequence>MAGAGAVTGSGMERKEKRLRIPAAMGFVPVTVCASLRPPVDIQDTTLCSERFVHDVGYHWAVIFQIPTKPVHIELQILLPGSESMADQTATAANLDSRVKAKLVLGAESFSISSDSGILSEQLAAMKEKSMEILKAYITKHNAPTDVPDEPIEGLSDDEGDAPGNNPPKKSKKHK</sequence>
<protein>
    <submittedName>
        <fullName evidence="2">Uncharacterized protein</fullName>
    </submittedName>
</protein>
<feature type="region of interest" description="Disordered" evidence="1">
    <location>
        <begin position="140"/>
        <end position="175"/>
    </location>
</feature>
<feature type="compositionally biased region" description="Acidic residues" evidence="1">
    <location>
        <begin position="147"/>
        <end position="161"/>
    </location>
</feature>
<dbReference type="HOGENOM" id="CLU_1534872_0_0_1"/>
<dbReference type="Gramene" id="OB06G35400.1">
    <property type="protein sequence ID" value="OB06G35400.1"/>
    <property type="gene ID" value="OB06G35400"/>
</dbReference>
<name>J3MHP6_ORYBR</name>